<keyword evidence="10" id="KW-0812">Transmembrane</keyword>
<evidence type="ECO:0000256" key="1">
    <source>
        <dbReference type="ARBA" id="ARBA00004609"/>
    </source>
</evidence>
<evidence type="ECO:0000313" key="14">
    <source>
        <dbReference type="Proteomes" id="UP001634393"/>
    </source>
</evidence>
<dbReference type="Gene3D" id="2.60.40.420">
    <property type="entry name" value="Cupredoxins - blue copper proteins"/>
    <property type="match status" value="1"/>
</dbReference>
<dbReference type="GO" id="GO:0005886">
    <property type="term" value="C:plasma membrane"/>
    <property type="evidence" value="ECO:0007669"/>
    <property type="project" value="UniProtKB-SubCell"/>
</dbReference>
<feature type="chain" id="PRO_5044862270" description="Phytocyanin domain-containing protein" evidence="11">
    <location>
        <begin position="24"/>
        <end position="184"/>
    </location>
</feature>
<dbReference type="Proteomes" id="UP001634393">
    <property type="component" value="Unassembled WGS sequence"/>
</dbReference>
<comment type="caution">
    <text evidence="13">The sequence shown here is derived from an EMBL/GenBank/DDBJ whole genome shotgun (WGS) entry which is preliminary data.</text>
</comment>
<evidence type="ECO:0000256" key="2">
    <source>
        <dbReference type="ARBA" id="ARBA00022475"/>
    </source>
</evidence>
<proteinExistence type="inferred from homology"/>
<keyword evidence="8" id="KW-0449">Lipoprotein</keyword>
<evidence type="ECO:0000256" key="3">
    <source>
        <dbReference type="ARBA" id="ARBA00022622"/>
    </source>
</evidence>
<dbReference type="CDD" id="cd11019">
    <property type="entry name" value="OsENODL1_like"/>
    <property type="match status" value="1"/>
</dbReference>
<comment type="subcellular location">
    <subcellularLocation>
        <location evidence="1">Cell membrane</location>
        <topology evidence="1">Lipid-anchor</topology>
        <topology evidence="1">GPI-anchor</topology>
    </subcellularLocation>
</comment>
<comment type="similarity">
    <text evidence="9">Belongs to the early nodulin-like (ENODL) family.</text>
</comment>
<evidence type="ECO:0000256" key="8">
    <source>
        <dbReference type="ARBA" id="ARBA00023288"/>
    </source>
</evidence>
<keyword evidence="3" id="KW-0336">GPI-anchor</keyword>
<keyword evidence="14" id="KW-1185">Reference proteome</keyword>
<dbReference type="PROSITE" id="PS51257">
    <property type="entry name" value="PROKAR_LIPOPROTEIN"/>
    <property type="match status" value="1"/>
</dbReference>
<evidence type="ECO:0000256" key="11">
    <source>
        <dbReference type="SAM" id="SignalP"/>
    </source>
</evidence>
<dbReference type="FunFam" id="2.60.40.420:FF:000010">
    <property type="entry name" value="Early nodulin-like protein 1"/>
    <property type="match status" value="1"/>
</dbReference>
<keyword evidence="5 10" id="KW-0472">Membrane</keyword>
<accession>A0ABD3UPZ9</accession>
<evidence type="ECO:0000256" key="4">
    <source>
        <dbReference type="ARBA" id="ARBA00022729"/>
    </source>
</evidence>
<organism evidence="13 14">
    <name type="scientific">Penstemon smallii</name>
    <dbReference type="NCBI Taxonomy" id="265156"/>
    <lineage>
        <taxon>Eukaryota</taxon>
        <taxon>Viridiplantae</taxon>
        <taxon>Streptophyta</taxon>
        <taxon>Embryophyta</taxon>
        <taxon>Tracheophyta</taxon>
        <taxon>Spermatophyta</taxon>
        <taxon>Magnoliopsida</taxon>
        <taxon>eudicotyledons</taxon>
        <taxon>Gunneridae</taxon>
        <taxon>Pentapetalae</taxon>
        <taxon>asterids</taxon>
        <taxon>lamiids</taxon>
        <taxon>Lamiales</taxon>
        <taxon>Plantaginaceae</taxon>
        <taxon>Cheloneae</taxon>
        <taxon>Penstemon</taxon>
    </lineage>
</organism>
<dbReference type="AlphaFoldDB" id="A0ABD3UPZ9"/>
<keyword evidence="10" id="KW-1133">Transmembrane helix</keyword>
<dbReference type="Pfam" id="PF02298">
    <property type="entry name" value="Cu_bind_like"/>
    <property type="match status" value="1"/>
</dbReference>
<dbReference type="PROSITE" id="PS51485">
    <property type="entry name" value="PHYTOCYANIN"/>
    <property type="match status" value="1"/>
</dbReference>
<evidence type="ECO:0000256" key="10">
    <source>
        <dbReference type="SAM" id="Phobius"/>
    </source>
</evidence>
<evidence type="ECO:0000256" key="7">
    <source>
        <dbReference type="ARBA" id="ARBA00023180"/>
    </source>
</evidence>
<dbReference type="GO" id="GO:0098552">
    <property type="term" value="C:side of membrane"/>
    <property type="evidence" value="ECO:0007669"/>
    <property type="project" value="UniProtKB-KW"/>
</dbReference>
<protein>
    <recommendedName>
        <fullName evidence="12">Phytocyanin domain-containing protein</fullName>
    </recommendedName>
</protein>
<dbReference type="InterPro" id="IPR003245">
    <property type="entry name" value="Phytocyanin_dom"/>
</dbReference>
<feature type="signal peptide" evidence="11">
    <location>
        <begin position="1"/>
        <end position="23"/>
    </location>
</feature>
<keyword evidence="6" id="KW-1015">Disulfide bond</keyword>
<dbReference type="InterPro" id="IPR039391">
    <property type="entry name" value="Phytocyanin-like"/>
</dbReference>
<keyword evidence="7" id="KW-0325">Glycoprotein</keyword>
<sequence>MSKFLNNVLFSTLLAACLAVVMASAFQYEVGEKMGWKKPNGTEPETYNEWAAKNRFHIGDSVNFKYQNDSVLEVTSADYLKCNTANPISKYEDGNSTVFQFHRPGFFYFISGEPDHCNSGQRLIVRVMHPSEQVEAPVLAPSGGPSGGWEWGAPPTVNSTTKLEVVSYFLTTLAGLFIILYMFM</sequence>
<dbReference type="PANTHER" id="PTHR33021:SF14">
    <property type="entry name" value="OS01G0272700 PROTEIN"/>
    <property type="match status" value="1"/>
</dbReference>
<dbReference type="SUPFAM" id="SSF49503">
    <property type="entry name" value="Cupredoxins"/>
    <property type="match status" value="1"/>
</dbReference>
<evidence type="ECO:0000313" key="13">
    <source>
        <dbReference type="EMBL" id="KAL3851130.1"/>
    </source>
</evidence>
<feature type="transmembrane region" description="Helical" evidence="10">
    <location>
        <begin position="165"/>
        <end position="183"/>
    </location>
</feature>
<evidence type="ECO:0000256" key="5">
    <source>
        <dbReference type="ARBA" id="ARBA00023136"/>
    </source>
</evidence>
<dbReference type="EMBL" id="JBJXBP010000001">
    <property type="protein sequence ID" value="KAL3851130.1"/>
    <property type="molecule type" value="Genomic_DNA"/>
</dbReference>
<keyword evidence="4 11" id="KW-0732">Signal</keyword>
<evidence type="ECO:0000259" key="12">
    <source>
        <dbReference type="PROSITE" id="PS51485"/>
    </source>
</evidence>
<dbReference type="InterPro" id="IPR008972">
    <property type="entry name" value="Cupredoxin"/>
</dbReference>
<evidence type="ECO:0000256" key="6">
    <source>
        <dbReference type="ARBA" id="ARBA00023157"/>
    </source>
</evidence>
<evidence type="ECO:0000256" key="9">
    <source>
        <dbReference type="ARBA" id="ARBA00035011"/>
    </source>
</evidence>
<feature type="domain" description="Phytocyanin" evidence="12">
    <location>
        <begin position="26"/>
        <end position="129"/>
    </location>
</feature>
<gene>
    <name evidence="13" type="ORF">ACJIZ3_013012</name>
</gene>
<reference evidence="13 14" key="1">
    <citation type="submission" date="2024-12" db="EMBL/GenBank/DDBJ databases">
        <title>The unique morphological basis and parallel evolutionary history of personate flowers in Penstemon.</title>
        <authorList>
            <person name="Depatie T.H."/>
            <person name="Wessinger C.A."/>
        </authorList>
    </citation>
    <scope>NUCLEOTIDE SEQUENCE [LARGE SCALE GENOMIC DNA]</scope>
    <source>
        <strain evidence="13">WTNN_2</strain>
        <tissue evidence="13">Leaf</tissue>
    </source>
</reference>
<dbReference type="InterPro" id="IPR041846">
    <property type="entry name" value="ENL_dom"/>
</dbReference>
<name>A0ABD3UPZ9_9LAMI</name>
<dbReference type="PANTHER" id="PTHR33021">
    <property type="entry name" value="BLUE COPPER PROTEIN"/>
    <property type="match status" value="1"/>
</dbReference>
<keyword evidence="2" id="KW-1003">Cell membrane</keyword>